<gene>
    <name evidence="1" type="ORF">SAMN05428983_4601</name>
</gene>
<dbReference type="Proteomes" id="UP000198917">
    <property type="component" value="Unassembled WGS sequence"/>
</dbReference>
<comment type="caution">
    <text evidence="1">The sequence shown here is derived from an EMBL/GenBank/DDBJ whole genome shotgun (WGS) entry which is preliminary data.</text>
</comment>
<name>A0A7Z7FRZ8_9HYPH</name>
<accession>A0A7Z7FRZ8</accession>
<dbReference type="AlphaFoldDB" id="A0A7Z7FRZ8"/>
<protein>
    <submittedName>
        <fullName evidence="1">Uncharacterized protein</fullName>
    </submittedName>
</protein>
<proteinExistence type="predicted"/>
<sequence>MFEYSREPRPKDGVLSITQDEARALYEFVGHLNRHAFDTFKDDMPGFRGKSRDMRRHLETMRSLLENVMDYPTLDEELCWDEPKPLPPDEVQNSLLTEVGNRSGIRFLQIAVYWKEDRISFGALELAVDDEAGETCGLFQVEDLAGKQIDCGPGWSQSGADLDETIRIFINAFPLQQLEALNEDHINDLLAAKVA</sequence>
<evidence type="ECO:0000313" key="1">
    <source>
        <dbReference type="EMBL" id="SDK33001.1"/>
    </source>
</evidence>
<organism evidence="1 2">
    <name type="scientific">Agrobacterium fabrum</name>
    <dbReference type="NCBI Taxonomy" id="1176649"/>
    <lineage>
        <taxon>Bacteria</taxon>
        <taxon>Pseudomonadati</taxon>
        <taxon>Pseudomonadota</taxon>
        <taxon>Alphaproteobacteria</taxon>
        <taxon>Hyphomicrobiales</taxon>
        <taxon>Rhizobiaceae</taxon>
        <taxon>Rhizobium/Agrobacterium group</taxon>
        <taxon>Agrobacterium</taxon>
        <taxon>Agrobacterium tumefaciens complex</taxon>
    </lineage>
</organism>
<reference evidence="1 2" key="1">
    <citation type="submission" date="2016-10" db="EMBL/GenBank/DDBJ databases">
        <authorList>
            <person name="Varghese N."/>
            <person name="Submissions S."/>
        </authorList>
    </citation>
    <scope>NUCLEOTIDE SEQUENCE [LARGE SCALE GENOMIC DNA]</scope>
    <source>
        <strain evidence="1 2">PDC82</strain>
    </source>
</reference>
<dbReference type="EMBL" id="FNEW01000007">
    <property type="protein sequence ID" value="SDK33001.1"/>
    <property type="molecule type" value="Genomic_DNA"/>
</dbReference>
<evidence type="ECO:0000313" key="2">
    <source>
        <dbReference type="Proteomes" id="UP000198917"/>
    </source>
</evidence>